<dbReference type="EMBL" id="JBJHQH010000001">
    <property type="protein sequence ID" value="MFK9090080.1"/>
    <property type="molecule type" value="Genomic_DNA"/>
</dbReference>
<proteinExistence type="predicted"/>
<dbReference type="Gene3D" id="3.40.710.10">
    <property type="entry name" value="DD-peptidase/beta-lactamase superfamily"/>
    <property type="match status" value="1"/>
</dbReference>
<evidence type="ECO:0000313" key="5">
    <source>
        <dbReference type="Proteomes" id="UP001623041"/>
    </source>
</evidence>
<evidence type="ECO:0000313" key="4">
    <source>
        <dbReference type="EMBL" id="MFK9090080.1"/>
    </source>
</evidence>
<sequence>MGGKTFQRLLLVPSLFIVISGSQFIPNYDVSAHYEKNQTENRIQQAIRDYLISHHVNGSIAVVKKNDILFQEGVGFANRKRQIANKPTTTHPIASITKLMVATGIMQLQDQGKLTIQDAVSSYIPDFPNGKNIKLIHLLNHTSGIQAPRWSSGNTKPADMVKKINSTSIRFPAGTQWDYNDINYVVLGLIVEKVSCEPLHDYIQKNIFNKALMGHSGFITDEQTVFSTGYLKLGTQLIPAKPLNTNMLFGYGDIYSTVLDLCLFDEALMSGKLVSKQSLKEMLTPGPKSNYGLGLYVTDSKVYSRGVIGGWESLHVYFKNKTSIAILLNVRDKRIDIHQVAKDIYKMMNERHL</sequence>
<keyword evidence="5" id="KW-1185">Reference proteome</keyword>
<organism evidence="4 5">
    <name type="scientific">Bacillus salipaludis</name>
    <dbReference type="NCBI Taxonomy" id="2547811"/>
    <lineage>
        <taxon>Bacteria</taxon>
        <taxon>Bacillati</taxon>
        <taxon>Bacillota</taxon>
        <taxon>Bacilli</taxon>
        <taxon>Bacillales</taxon>
        <taxon>Bacillaceae</taxon>
        <taxon>Bacillus</taxon>
    </lineage>
</organism>
<name>A0ABW8R9G3_9BACI</name>
<comment type="caution">
    <text evidence="4">The sequence shown here is derived from an EMBL/GenBank/DDBJ whole genome shotgun (WGS) entry which is preliminary data.</text>
</comment>
<protein>
    <submittedName>
        <fullName evidence="4">Serine hydrolase domain-containing protein</fullName>
        <ecNumber evidence="4">3.-.-.-</ecNumber>
    </submittedName>
</protein>
<dbReference type="Pfam" id="PF00144">
    <property type="entry name" value="Beta-lactamase"/>
    <property type="match status" value="1"/>
</dbReference>
<dbReference type="Proteomes" id="UP001623041">
    <property type="component" value="Unassembled WGS sequence"/>
</dbReference>
<evidence type="ECO:0000256" key="2">
    <source>
        <dbReference type="ARBA" id="ARBA00023136"/>
    </source>
</evidence>
<dbReference type="EC" id="3.-.-.-" evidence="4"/>
<dbReference type="SUPFAM" id="SSF56601">
    <property type="entry name" value="beta-lactamase/transpeptidase-like"/>
    <property type="match status" value="1"/>
</dbReference>
<gene>
    <name evidence="4" type="ORF">ACJEBI_01105</name>
</gene>
<evidence type="ECO:0000259" key="3">
    <source>
        <dbReference type="Pfam" id="PF00144"/>
    </source>
</evidence>
<dbReference type="PANTHER" id="PTHR46825:SF11">
    <property type="entry name" value="PENICILLIN-BINDING PROTEIN 4"/>
    <property type="match status" value="1"/>
</dbReference>
<dbReference type="RefSeq" id="WP_406578791.1">
    <property type="nucleotide sequence ID" value="NZ_JBJHQH010000001.1"/>
</dbReference>
<dbReference type="PANTHER" id="PTHR46825">
    <property type="entry name" value="D-ALANYL-D-ALANINE-CARBOXYPEPTIDASE/ENDOPEPTIDASE AMPH"/>
    <property type="match status" value="1"/>
</dbReference>
<dbReference type="InterPro" id="IPR012338">
    <property type="entry name" value="Beta-lactam/transpept-like"/>
</dbReference>
<keyword evidence="2" id="KW-0472">Membrane</keyword>
<evidence type="ECO:0000256" key="1">
    <source>
        <dbReference type="ARBA" id="ARBA00004370"/>
    </source>
</evidence>
<reference evidence="4 5" key="1">
    <citation type="submission" date="2024-11" db="EMBL/GenBank/DDBJ databases">
        <authorList>
            <person name="Lucas J.A."/>
        </authorList>
    </citation>
    <scope>NUCLEOTIDE SEQUENCE [LARGE SCALE GENOMIC DNA]</scope>
    <source>
        <strain evidence="4 5">Z 5.4</strain>
    </source>
</reference>
<accession>A0ABW8R9G3</accession>
<feature type="domain" description="Beta-lactamase-related" evidence="3">
    <location>
        <begin position="44"/>
        <end position="331"/>
    </location>
</feature>
<dbReference type="InterPro" id="IPR001466">
    <property type="entry name" value="Beta-lactam-related"/>
</dbReference>
<keyword evidence="4" id="KW-0378">Hydrolase</keyword>
<dbReference type="GO" id="GO:0016787">
    <property type="term" value="F:hydrolase activity"/>
    <property type="evidence" value="ECO:0007669"/>
    <property type="project" value="UniProtKB-KW"/>
</dbReference>
<comment type="subcellular location">
    <subcellularLocation>
        <location evidence="1">Membrane</location>
    </subcellularLocation>
</comment>
<dbReference type="InterPro" id="IPR050491">
    <property type="entry name" value="AmpC-like"/>
</dbReference>